<organism evidence="5 6">
    <name type="scientific">Beggiatoa alba B18LD</name>
    <dbReference type="NCBI Taxonomy" id="395493"/>
    <lineage>
        <taxon>Bacteria</taxon>
        <taxon>Pseudomonadati</taxon>
        <taxon>Pseudomonadota</taxon>
        <taxon>Gammaproteobacteria</taxon>
        <taxon>Thiotrichales</taxon>
        <taxon>Thiotrichaceae</taxon>
        <taxon>Beggiatoa</taxon>
    </lineage>
</organism>
<evidence type="ECO:0000259" key="4">
    <source>
        <dbReference type="SMART" id="SM00822"/>
    </source>
</evidence>
<dbReference type="Gene3D" id="3.40.50.720">
    <property type="entry name" value="NAD(P)-binding Rossmann-like Domain"/>
    <property type="match status" value="1"/>
</dbReference>
<name>I3CJM1_9GAMM</name>
<dbReference type="AlphaFoldDB" id="I3CJM1"/>
<dbReference type="FunFam" id="3.40.50.720:FF:000173">
    <property type="entry name" value="3-oxoacyl-[acyl-carrier protein] reductase"/>
    <property type="match status" value="1"/>
</dbReference>
<dbReference type="HOGENOM" id="CLU_010194_1_3_6"/>
<sequence length="248" mass="26530">MTKRVALVTGGTGGIGTQICRTLSKEGYIVVANWLKGIDDGPAWEAKQKAEGYENILIAEGDVSDYDQAVAMVKEAVEKAGAPIDILVNNAGITRDKMFRKMEKTQWDAVISSNLNSVFNVTKQVLDGMVERGWGRIINISSVNGQKGQAGQANYSAAKAGMHGFTMAIAQEVASKGVTVNTISPGYIGTAMVMAIKEEIRNQIVAQIPVGRLGKPEEIAWMVQVLADERSAFITGANMSVNGGLYMS</sequence>
<dbReference type="GO" id="GO:0018454">
    <property type="term" value="F:acetoacetyl-CoA reductase activity"/>
    <property type="evidence" value="ECO:0007669"/>
    <property type="project" value="InterPro"/>
</dbReference>
<dbReference type="OrthoDB" id="9804774at2"/>
<dbReference type="EMBL" id="JH600070">
    <property type="protein sequence ID" value="EIJ43814.1"/>
    <property type="molecule type" value="Genomic_DNA"/>
</dbReference>
<protein>
    <submittedName>
        <fullName evidence="5">Acetoacetyl-CoA reductase</fullName>
    </submittedName>
</protein>
<evidence type="ECO:0000313" key="6">
    <source>
        <dbReference type="Proteomes" id="UP000005744"/>
    </source>
</evidence>
<accession>I3CJM1</accession>
<dbReference type="SMART" id="SM00822">
    <property type="entry name" value="PKS_KR"/>
    <property type="match status" value="1"/>
</dbReference>
<evidence type="ECO:0000256" key="1">
    <source>
        <dbReference type="ARBA" id="ARBA00006484"/>
    </source>
</evidence>
<dbReference type="GO" id="GO:0032787">
    <property type="term" value="P:monocarboxylic acid metabolic process"/>
    <property type="evidence" value="ECO:0007669"/>
    <property type="project" value="UniProtKB-ARBA"/>
</dbReference>
<feature type="domain" description="Ketoreductase" evidence="4">
    <location>
        <begin position="4"/>
        <end position="186"/>
    </location>
</feature>
<dbReference type="PANTHER" id="PTHR42879:SF2">
    <property type="entry name" value="3-OXOACYL-[ACYL-CARRIER-PROTEIN] REDUCTASE FABG"/>
    <property type="match status" value="1"/>
</dbReference>
<keyword evidence="2" id="KW-0560">Oxidoreductase</keyword>
<dbReference type="GO" id="GO:0042619">
    <property type="term" value="P:poly-hydroxybutyrate biosynthetic process"/>
    <property type="evidence" value="ECO:0007669"/>
    <property type="project" value="InterPro"/>
</dbReference>
<gene>
    <name evidence="5" type="ORF">BegalDRAFT_2986</name>
</gene>
<dbReference type="InterPro" id="IPR057326">
    <property type="entry name" value="KR_dom"/>
</dbReference>
<dbReference type="STRING" id="395493.BegalDRAFT_2986"/>
<dbReference type="InterPro" id="IPR050259">
    <property type="entry name" value="SDR"/>
</dbReference>
<dbReference type="GO" id="GO:0005737">
    <property type="term" value="C:cytoplasm"/>
    <property type="evidence" value="ECO:0007669"/>
    <property type="project" value="InterPro"/>
</dbReference>
<dbReference type="InterPro" id="IPR020904">
    <property type="entry name" value="Sc_DH/Rdtase_CS"/>
</dbReference>
<dbReference type="InterPro" id="IPR002347">
    <property type="entry name" value="SDR_fam"/>
</dbReference>
<dbReference type="RefSeq" id="WP_002691328.1">
    <property type="nucleotide sequence ID" value="NZ_JH600070.1"/>
</dbReference>
<dbReference type="PRINTS" id="PR00080">
    <property type="entry name" value="SDRFAMILY"/>
</dbReference>
<evidence type="ECO:0000256" key="2">
    <source>
        <dbReference type="ARBA" id="ARBA00023002"/>
    </source>
</evidence>
<proteinExistence type="inferred from homology"/>
<dbReference type="Proteomes" id="UP000005744">
    <property type="component" value="Unassembled WGS sequence"/>
</dbReference>
<dbReference type="PRINTS" id="PR00081">
    <property type="entry name" value="GDHRDH"/>
</dbReference>
<keyword evidence="6" id="KW-1185">Reference proteome</keyword>
<dbReference type="PROSITE" id="PS00061">
    <property type="entry name" value="ADH_SHORT"/>
    <property type="match status" value="1"/>
</dbReference>
<dbReference type="SUPFAM" id="SSF51735">
    <property type="entry name" value="NAD(P)-binding Rossmann-fold domains"/>
    <property type="match status" value="1"/>
</dbReference>
<dbReference type="NCBIfam" id="NF009464">
    <property type="entry name" value="PRK12824.1"/>
    <property type="match status" value="1"/>
</dbReference>
<dbReference type="eggNOG" id="COG1028">
    <property type="taxonomic scope" value="Bacteria"/>
</dbReference>
<dbReference type="Pfam" id="PF00106">
    <property type="entry name" value="adh_short"/>
    <property type="match status" value="1"/>
</dbReference>
<dbReference type="PANTHER" id="PTHR42879">
    <property type="entry name" value="3-OXOACYL-(ACYL-CARRIER-PROTEIN) REDUCTASE"/>
    <property type="match status" value="1"/>
</dbReference>
<evidence type="ECO:0000256" key="3">
    <source>
        <dbReference type="RuleBase" id="RU000363"/>
    </source>
</evidence>
<dbReference type="InterPro" id="IPR011283">
    <property type="entry name" value="Acetoacetyl-CoA_reductase"/>
</dbReference>
<dbReference type="NCBIfam" id="TIGR01829">
    <property type="entry name" value="AcAcCoA_reduct"/>
    <property type="match status" value="1"/>
</dbReference>
<reference evidence="5 6" key="1">
    <citation type="submission" date="2011-11" db="EMBL/GenBank/DDBJ databases">
        <title>Improved High-Quality Draft sequence of Beggiatoa alba B18lD.</title>
        <authorList>
            <consortium name="US DOE Joint Genome Institute"/>
            <person name="Lucas S."/>
            <person name="Han J."/>
            <person name="Lapidus A."/>
            <person name="Cheng J.-F."/>
            <person name="Goodwin L."/>
            <person name="Pitluck S."/>
            <person name="Peters L."/>
            <person name="Mikhailova N."/>
            <person name="Held B."/>
            <person name="Detter J.C."/>
            <person name="Han C."/>
            <person name="Tapia R."/>
            <person name="Land M."/>
            <person name="Hauser L."/>
            <person name="Kyrpides N."/>
            <person name="Ivanova N."/>
            <person name="Pagani I."/>
            <person name="Samuel K."/>
            <person name="Teske A."/>
            <person name="Mueller J."/>
            <person name="Woyke T."/>
        </authorList>
    </citation>
    <scope>NUCLEOTIDE SEQUENCE [LARGE SCALE GENOMIC DNA]</scope>
    <source>
        <strain evidence="5 6">B18LD</strain>
    </source>
</reference>
<comment type="similarity">
    <text evidence="1 3">Belongs to the short-chain dehydrogenases/reductases (SDR) family.</text>
</comment>
<evidence type="ECO:0000313" key="5">
    <source>
        <dbReference type="EMBL" id="EIJ43814.1"/>
    </source>
</evidence>
<dbReference type="InterPro" id="IPR036291">
    <property type="entry name" value="NAD(P)-bd_dom_sf"/>
</dbReference>
<dbReference type="NCBIfam" id="NF009466">
    <property type="entry name" value="PRK12826.1-2"/>
    <property type="match status" value="1"/>
</dbReference>